<evidence type="ECO:0000256" key="7">
    <source>
        <dbReference type="ARBA" id="ARBA00022741"/>
    </source>
</evidence>
<feature type="compositionally biased region" description="Basic and acidic residues" evidence="14">
    <location>
        <begin position="439"/>
        <end position="456"/>
    </location>
</feature>
<dbReference type="FunFam" id="3.30.200.20:FF:000097">
    <property type="entry name" value="Probable serine/threonine-protein kinase nek1"/>
    <property type="match status" value="1"/>
</dbReference>
<evidence type="ECO:0000256" key="12">
    <source>
        <dbReference type="ARBA" id="ARBA00048679"/>
    </source>
</evidence>
<evidence type="ECO:0000256" key="2">
    <source>
        <dbReference type="ARBA" id="ARBA00010886"/>
    </source>
</evidence>
<keyword evidence="10" id="KW-0460">Magnesium</keyword>
<keyword evidence="17" id="KW-1185">Reference proteome</keyword>
<evidence type="ECO:0000256" key="13">
    <source>
        <dbReference type="PROSITE-ProRule" id="PRU10141"/>
    </source>
</evidence>
<dbReference type="FunFam" id="1.10.510.10:FF:000172">
    <property type="entry name" value="serine/threonine-protein kinase Nek1 isoform X1"/>
    <property type="match status" value="1"/>
</dbReference>
<dbReference type="InterPro" id="IPR000719">
    <property type="entry name" value="Prot_kinase_dom"/>
</dbReference>
<feature type="compositionally biased region" description="Polar residues" evidence="14">
    <location>
        <begin position="422"/>
        <end position="438"/>
    </location>
</feature>
<dbReference type="OrthoDB" id="248923at2759"/>
<dbReference type="GO" id="GO:0005524">
    <property type="term" value="F:ATP binding"/>
    <property type="evidence" value="ECO:0007669"/>
    <property type="project" value="UniProtKB-UniRule"/>
</dbReference>
<evidence type="ECO:0000256" key="6">
    <source>
        <dbReference type="ARBA" id="ARBA00022723"/>
    </source>
</evidence>
<comment type="catalytic activity">
    <reaction evidence="11">
        <text>L-threonyl-[protein] + ATP = O-phospho-L-threonyl-[protein] + ADP + H(+)</text>
        <dbReference type="Rhea" id="RHEA:46608"/>
        <dbReference type="Rhea" id="RHEA-COMP:11060"/>
        <dbReference type="Rhea" id="RHEA-COMP:11605"/>
        <dbReference type="ChEBI" id="CHEBI:15378"/>
        <dbReference type="ChEBI" id="CHEBI:30013"/>
        <dbReference type="ChEBI" id="CHEBI:30616"/>
        <dbReference type="ChEBI" id="CHEBI:61977"/>
        <dbReference type="ChEBI" id="CHEBI:456216"/>
        <dbReference type="EC" id="2.7.11.1"/>
    </reaction>
</comment>
<feature type="region of interest" description="Disordered" evidence="14">
    <location>
        <begin position="402"/>
        <end position="456"/>
    </location>
</feature>
<dbReference type="InterPro" id="IPR017441">
    <property type="entry name" value="Protein_kinase_ATP_BS"/>
</dbReference>
<dbReference type="PROSITE" id="PS00108">
    <property type="entry name" value="PROTEIN_KINASE_ST"/>
    <property type="match status" value="1"/>
</dbReference>
<evidence type="ECO:0000313" key="17">
    <source>
        <dbReference type="Proteomes" id="UP000692954"/>
    </source>
</evidence>
<feature type="region of interest" description="Disordered" evidence="14">
    <location>
        <begin position="308"/>
        <end position="340"/>
    </location>
</feature>
<evidence type="ECO:0000256" key="3">
    <source>
        <dbReference type="ARBA" id="ARBA00012513"/>
    </source>
</evidence>
<gene>
    <name evidence="16" type="ORF">PSON_ATCC_30995.1.T0540045</name>
</gene>
<comment type="cofactor">
    <cofactor evidence="1">
        <name>Mg(2+)</name>
        <dbReference type="ChEBI" id="CHEBI:18420"/>
    </cofactor>
</comment>
<feature type="region of interest" description="Disordered" evidence="14">
    <location>
        <begin position="481"/>
        <end position="525"/>
    </location>
</feature>
<feature type="compositionally biased region" description="Basic and acidic residues" evidence="14">
    <location>
        <begin position="481"/>
        <end position="506"/>
    </location>
</feature>
<reference evidence="16" key="1">
    <citation type="submission" date="2021-01" db="EMBL/GenBank/DDBJ databases">
        <authorList>
            <consortium name="Genoscope - CEA"/>
            <person name="William W."/>
        </authorList>
    </citation>
    <scope>NUCLEOTIDE SEQUENCE</scope>
</reference>
<dbReference type="CDD" id="cd08215">
    <property type="entry name" value="STKc_Nek"/>
    <property type="match status" value="1"/>
</dbReference>
<feature type="region of interest" description="Disordered" evidence="14">
    <location>
        <begin position="550"/>
        <end position="582"/>
    </location>
</feature>
<feature type="compositionally biased region" description="Low complexity" evidence="14">
    <location>
        <begin position="371"/>
        <end position="389"/>
    </location>
</feature>
<dbReference type="SMART" id="SM00220">
    <property type="entry name" value="S_TKc"/>
    <property type="match status" value="1"/>
</dbReference>
<dbReference type="Proteomes" id="UP000692954">
    <property type="component" value="Unassembled WGS sequence"/>
</dbReference>
<comment type="caution">
    <text evidence="16">The sequence shown here is derived from an EMBL/GenBank/DDBJ whole genome shotgun (WGS) entry which is preliminary data.</text>
</comment>
<sequence length="756" mass="89293">MAAPDYDQFRKIRVLGEGAFGKAILVEDIRDGTQWVKKQIDISSMLQKEKEETIKEAKILQHLDHPNIVKFKDVYATKQGKLCIVMEYADGGDLALKIKNQQGKLFKESQILDWFTQICLALKHVHDRKIIHRDLKGQNIFLTKQNRVKLGDFGIAKILGNTLEKAKTQIGTPYYLSPEIIESKPYSQASDIWSLGAILYELCALKPPFLADSLHFLALKIVKGQFTQIPNAFTKDMNNLVKSLLQLQPQKRPNINQILKMPIISSRMKEFLTESQQKVEFAHTILHKQKINCQANITDLKLIDEDNLRPPPNLLSKQNSTQSQQLLQQPQQVPKQQQQQQQQQQYVPQQQFIPKQQLQQQKVQQQQQQPPIQQQQIQKNNQQYQQQQNRNIQGRQEKPLVQQHVMQQPKQYVQQPRREQQKPNSAAQLQKQRNSSKNKLVDNERQEQERKRMQQIKLEADLRRKEEEKRKLIRLQQEEEAKKRLKDEQKKKREQYQKEMRDDLQKRRQQIQQQQQSQPNLENEPKYIVRQTISQPEHFDDNQLEEYNSDQETNEIEGQQNDKNKYAEKNQEDKDNFEEYDEDNRNMDYGLVQEENEAEIDALQQAIQCKEYEKVMEEVQETNNIVNQLEDAQFEKKRQQILEQFDSEEVVDIDDLEDDDEDFNLTKSAGQTNIEVGLDYFNNPQAMRSYLQTTLGKDLFDKIYKITLNDLSKYQLDEVEKIINNNNTKLIQLLTKEEAKRFIPLMLQLVHKENNQ</sequence>
<organism evidence="16 17">
    <name type="scientific">Paramecium sonneborni</name>
    <dbReference type="NCBI Taxonomy" id="65129"/>
    <lineage>
        <taxon>Eukaryota</taxon>
        <taxon>Sar</taxon>
        <taxon>Alveolata</taxon>
        <taxon>Ciliophora</taxon>
        <taxon>Intramacronucleata</taxon>
        <taxon>Oligohymenophorea</taxon>
        <taxon>Peniculida</taxon>
        <taxon>Parameciidae</taxon>
        <taxon>Paramecium</taxon>
    </lineage>
</organism>
<comment type="catalytic activity">
    <reaction evidence="12">
        <text>L-seryl-[protein] + ATP = O-phospho-L-seryl-[protein] + ADP + H(+)</text>
        <dbReference type="Rhea" id="RHEA:17989"/>
        <dbReference type="Rhea" id="RHEA-COMP:9863"/>
        <dbReference type="Rhea" id="RHEA-COMP:11604"/>
        <dbReference type="ChEBI" id="CHEBI:15378"/>
        <dbReference type="ChEBI" id="CHEBI:29999"/>
        <dbReference type="ChEBI" id="CHEBI:30616"/>
        <dbReference type="ChEBI" id="CHEBI:83421"/>
        <dbReference type="ChEBI" id="CHEBI:456216"/>
        <dbReference type="EC" id="2.7.11.1"/>
    </reaction>
</comment>
<keyword evidence="7 13" id="KW-0547">Nucleotide-binding</keyword>
<evidence type="ECO:0000259" key="15">
    <source>
        <dbReference type="PROSITE" id="PS50011"/>
    </source>
</evidence>
<evidence type="ECO:0000256" key="5">
    <source>
        <dbReference type="ARBA" id="ARBA00022679"/>
    </source>
</evidence>
<protein>
    <recommendedName>
        <fullName evidence="3">non-specific serine/threonine protein kinase</fullName>
        <ecNumber evidence="3">2.7.11.1</ecNumber>
    </recommendedName>
</protein>
<name>A0A8S1NDH4_9CILI</name>
<feature type="compositionally biased region" description="Low complexity" evidence="14">
    <location>
        <begin position="324"/>
        <end position="340"/>
    </location>
</feature>
<evidence type="ECO:0000256" key="14">
    <source>
        <dbReference type="SAM" id="MobiDB-lite"/>
    </source>
</evidence>
<evidence type="ECO:0000256" key="8">
    <source>
        <dbReference type="ARBA" id="ARBA00022777"/>
    </source>
</evidence>
<dbReference type="GO" id="GO:0004674">
    <property type="term" value="F:protein serine/threonine kinase activity"/>
    <property type="evidence" value="ECO:0007669"/>
    <property type="project" value="UniProtKB-KW"/>
</dbReference>
<dbReference type="PANTHER" id="PTHR44899:SF3">
    <property type="entry name" value="SERINE_THREONINE-PROTEIN KINASE NEK1"/>
    <property type="match status" value="1"/>
</dbReference>
<evidence type="ECO:0000256" key="4">
    <source>
        <dbReference type="ARBA" id="ARBA00022527"/>
    </source>
</evidence>
<keyword evidence="4" id="KW-0723">Serine/threonine-protein kinase</keyword>
<dbReference type="EMBL" id="CAJJDN010000054">
    <property type="protein sequence ID" value="CAD8089299.1"/>
    <property type="molecule type" value="Genomic_DNA"/>
</dbReference>
<evidence type="ECO:0000313" key="16">
    <source>
        <dbReference type="EMBL" id="CAD8089299.1"/>
    </source>
</evidence>
<dbReference type="InterPro" id="IPR008271">
    <property type="entry name" value="Ser/Thr_kinase_AS"/>
</dbReference>
<evidence type="ECO:0000256" key="1">
    <source>
        <dbReference type="ARBA" id="ARBA00001946"/>
    </source>
</evidence>
<dbReference type="PANTHER" id="PTHR44899">
    <property type="entry name" value="CAMK FAMILY PROTEIN KINASE"/>
    <property type="match status" value="1"/>
</dbReference>
<keyword evidence="6" id="KW-0479">Metal-binding</keyword>
<feature type="binding site" evidence="13">
    <location>
        <position position="38"/>
    </location>
    <ligand>
        <name>ATP</name>
        <dbReference type="ChEBI" id="CHEBI:30616"/>
    </ligand>
</feature>
<keyword evidence="9 13" id="KW-0067">ATP-binding</keyword>
<dbReference type="EC" id="2.7.11.1" evidence="3"/>
<evidence type="ECO:0000256" key="9">
    <source>
        <dbReference type="ARBA" id="ARBA00022840"/>
    </source>
</evidence>
<dbReference type="Pfam" id="PF00069">
    <property type="entry name" value="Pkinase"/>
    <property type="match status" value="1"/>
</dbReference>
<comment type="similarity">
    <text evidence="2">Belongs to the protein kinase superfamily. NEK Ser/Thr protein kinase family. NIMA subfamily.</text>
</comment>
<dbReference type="InterPro" id="IPR051131">
    <property type="entry name" value="NEK_Ser/Thr_kinase_NIMA"/>
</dbReference>
<feature type="compositionally biased region" description="Polar residues" evidence="14">
    <location>
        <begin position="404"/>
        <end position="414"/>
    </location>
</feature>
<dbReference type="GO" id="GO:0046872">
    <property type="term" value="F:metal ion binding"/>
    <property type="evidence" value="ECO:0007669"/>
    <property type="project" value="UniProtKB-KW"/>
</dbReference>
<evidence type="ECO:0000256" key="11">
    <source>
        <dbReference type="ARBA" id="ARBA00047899"/>
    </source>
</evidence>
<feature type="region of interest" description="Disordered" evidence="14">
    <location>
        <begin position="371"/>
        <end position="390"/>
    </location>
</feature>
<evidence type="ECO:0000256" key="10">
    <source>
        <dbReference type="ARBA" id="ARBA00022842"/>
    </source>
</evidence>
<keyword evidence="5" id="KW-0808">Transferase</keyword>
<feature type="compositionally biased region" description="Basic and acidic residues" evidence="14">
    <location>
        <begin position="560"/>
        <end position="574"/>
    </location>
</feature>
<accession>A0A8S1NDH4</accession>
<proteinExistence type="inferred from homology"/>
<keyword evidence="8" id="KW-0418">Kinase</keyword>
<feature type="domain" description="Protein kinase" evidence="15">
    <location>
        <begin position="9"/>
        <end position="264"/>
    </location>
</feature>
<dbReference type="PROSITE" id="PS00107">
    <property type="entry name" value="PROTEIN_KINASE_ATP"/>
    <property type="match status" value="1"/>
</dbReference>
<dbReference type="PROSITE" id="PS50011">
    <property type="entry name" value="PROTEIN_KINASE_DOM"/>
    <property type="match status" value="1"/>
</dbReference>
<dbReference type="AlphaFoldDB" id="A0A8S1NDH4"/>